<accession>A0AAN5CT43</accession>
<feature type="signal peptide" evidence="1">
    <location>
        <begin position="1"/>
        <end position="17"/>
    </location>
</feature>
<evidence type="ECO:0008006" key="4">
    <source>
        <dbReference type="Google" id="ProtNLM"/>
    </source>
</evidence>
<dbReference type="Proteomes" id="UP001328107">
    <property type="component" value="Unassembled WGS sequence"/>
</dbReference>
<evidence type="ECO:0000256" key="1">
    <source>
        <dbReference type="SAM" id="SignalP"/>
    </source>
</evidence>
<reference evidence="3" key="1">
    <citation type="submission" date="2022-10" db="EMBL/GenBank/DDBJ databases">
        <title>Genome assembly of Pristionchus species.</title>
        <authorList>
            <person name="Yoshida K."/>
            <person name="Sommer R.J."/>
        </authorList>
    </citation>
    <scope>NUCLEOTIDE SEQUENCE [LARGE SCALE GENOMIC DNA]</scope>
    <source>
        <strain evidence="3">RS5460</strain>
    </source>
</reference>
<name>A0AAN5CT43_9BILA</name>
<sequence length="83" mass="8738">MLSKAFLTLLLAAGVFSLECVFEVQAGATILVIERGVYKCESGDELCASLNYNGIYAKGCSKTADKITGVGMPAHISCNAEKC</sequence>
<comment type="caution">
    <text evidence="2">The sequence shown here is derived from an EMBL/GenBank/DDBJ whole genome shotgun (WGS) entry which is preliminary data.</text>
</comment>
<gene>
    <name evidence="2" type="ORF">PMAYCL1PPCAC_20314</name>
</gene>
<feature type="chain" id="PRO_5042974972" description="Plethodontid modulating factor" evidence="1">
    <location>
        <begin position="18"/>
        <end position="83"/>
    </location>
</feature>
<dbReference type="AlphaFoldDB" id="A0AAN5CT43"/>
<evidence type="ECO:0000313" key="3">
    <source>
        <dbReference type="Proteomes" id="UP001328107"/>
    </source>
</evidence>
<keyword evidence="1" id="KW-0732">Signal</keyword>
<protein>
    <recommendedName>
        <fullName evidence="4">Plethodontid modulating factor</fullName>
    </recommendedName>
</protein>
<keyword evidence="3" id="KW-1185">Reference proteome</keyword>
<evidence type="ECO:0000313" key="2">
    <source>
        <dbReference type="EMBL" id="GMR50119.1"/>
    </source>
</evidence>
<proteinExistence type="predicted"/>
<organism evidence="2 3">
    <name type="scientific">Pristionchus mayeri</name>
    <dbReference type="NCBI Taxonomy" id="1317129"/>
    <lineage>
        <taxon>Eukaryota</taxon>
        <taxon>Metazoa</taxon>
        <taxon>Ecdysozoa</taxon>
        <taxon>Nematoda</taxon>
        <taxon>Chromadorea</taxon>
        <taxon>Rhabditida</taxon>
        <taxon>Rhabditina</taxon>
        <taxon>Diplogasteromorpha</taxon>
        <taxon>Diplogasteroidea</taxon>
        <taxon>Neodiplogasteridae</taxon>
        <taxon>Pristionchus</taxon>
    </lineage>
</organism>
<dbReference type="EMBL" id="BTRK01000004">
    <property type="protein sequence ID" value="GMR50119.1"/>
    <property type="molecule type" value="Genomic_DNA"/>
</dbReference>